<dbReference type="Proteomes" id="UP000800035">
    <property type="component" value="Unassembled WGS sequence"/>
</dbReference>
<evidence type="ECO:0000313" key="5">
    <source>
        <dbReference type="Proteomes" id="UP000800035"/>
    </source>
</evidence>
<gene>
    <name evidence="4" type="ORF">CC80DRAFT_541995</name>
</gene>
<reference evidence="4" key="1">
    <citation type="journal article" date="2020" name="Stud. Mycol.">
        <title>101 Dothideomycetes genomes: a test case for predicting lifestyles and emergence of pathogens.</title>
        <authorList>
            <person name="Haridas S."/>
            <person name="Albert R."/>
            <person name="Binder M."/>
            <person name="Bloem J."/>
            <person name="Labutti K."/>
            <person name="Salamov A."/>
            <person name="Andreopoulos B."/>
            <person name="Baker S."/>
            <person name="Barry K."/>
            <person name="Bills G."/>
            <person name="Bluhm B."/>
            <person name="Cannon C."/>
            <person name="Castanera R."/>
            <person name="Culley D."/>
            <person name="Daum C."/>
            <person name="Ezra D."/>
            <person name="Gonzalez J."/>
            <person name="Henrissat B."/>
            <person name="Kuo A."/>
            <person name="Liang C."/>
            <person name="Lipzen A."/>
            <person name="Lutzoni F."/>
            <person name="Magnuson J."/>
            <person name="Mondo S."/>
            <person name="Nolan M."/>
            <person name="Ohm R."/>
            <person name="Pangilinan J."/>
            <person name="Park H.-J."/>
            <person name="Ramirez L."/>
            <person name="Alfaro M."/>
            <person name="Sun H."/>
            <person name="Tritt A."/>
            <person name="Yoshinaga Y."/>
            <person name="Zwiers L.-H."/>
            <person name="Turgeon B."/>
            <person name="Goodwin S."/>
            <person name="Spatafora J."/>
            <person name="Crous P."/>
            <person name="Grigoriev I."/>
        </authorList>
    </citation>
    <scope>NUCLEOTIDE SEQUENCE</scope>
    <source>
        <strain evidence="4">CBS 675.92</strain>
    </source>
</reference>
<accession>A0A6A5UDL9</accession>
<feature type="compositionally biased region" description="Polar residues" evidence="2">
    <location>
        <begin position="269"/>
        <end position="278"/>
    </location>
</feature>
<feature type="domain" description="RING-type" evidence="3">
    <location>
        <begin position="345"/>
        <end position="400"/>
    </location>
</feature>
<keyword evidence="1" id="KW-0863">Zinc-finger</keyword>
<feature type="compositionally biased region" description="Polar residues" evidence="2">
    <location>
        <begin position="189"/>
        <end position="198"/>
    </location>
</feature>
<proteinExistence type="predicted"/>
<keyword evidence="5" id="KW-1185">Reference proteome</keyword>
<evidence type="ECO:0000256" key="1">
    <source>
        <dbReference type="PROSITE-ProRule" id="PRU00175"/>
    </source>
</evidence>
<sequence>MSEFNHESPFQSAYSTAHSPPSMQPPGPDTLPPMNSNFDYPSDWQLYRSYLEAEVVYHPNYYNVYGSLYPPPGFASPRNGGLWDSSAGMYRPRLPLPSMYSDHTQDSLSAEFSGYPALNRTRPVGMGQQTPMPQHAAPNFSPPSMPQWYMQPHGHHHQIDLSIPPAASQVPNANDSGSNTMRHANTNETASARTNPGNMQFHRPFDPPSHGNIGGHGNIYQRPQLPLSQVAGAPGRTTPHLVALPTRRTDGSSTPRTSHRRSFDRYSIDLSQSNTSSDDAARTPTHRSRRPRTMMGHRTGIAGFYARQLAHYHPNVPSDSQLQHLKDSLKKQVRSELAEDVSPTCDICQKDYSDKVVQPTEAEEVAVELACKHVFGEHCMHTWFATCKAHKNKLTCPMCRTLLIEPLRRKEEMLDMVARGEQAALESLLRSRDQHAHG</sequence>
<dbReference type="Gene3D" id="3.30.40.10">
    <property type="entry name" value="Zinc/RING finger domain, C3HC4 (zinc finger)"/>
    <property type="match status" value="1"/>
</dbReference>
<dbReference type="GO" id="GO:0008270">
    <property type="term" value="F:zinc ion binding"/>
    <property type="evidence" value="ECO:0007669"/>
    <property type="project" value="UniProtKB-KW"/>
</dbReference>
<dbReference type="InterPro" id="IPR013083">
    <property type="entry name" value="Znf_RING/FYVE/PHD"/>
</dbReference>
<feature type="region of interest" description="Disordered" evidence="2">
    <location>
        <begin position="189"/>
        <end position="295"/>
    </location>
</feature>
<evidence type="ECO:0000259" key="3">
    <source>
        <dbReference type="PROSITE" id="PS50089"/>
    </source>
</evidence>
<evidence type="ECO:0000256" key="2">
    <source>
        <dbReference type="SAM" id="MobiDB-lite"/>
    </source>
</evidence>
<feature type="compositionally biased region" description="Polar residues" evidence="2">
    <location>
        <begin position="8"/>
        <end position="21"/>
    </location>
</feature>
<evidence type="ECO:0000313" key="4">
    <source>
        <dbReference type="EMBL" id="KAF1962848.1"/>
    </source>
</evidence>
<dbReference type="AlphaFoldDB" id="A0A6A5UDL9"/>
<dbReference type="PROSITE" id="PS50089">
    <property type="entry name" value="ZF_RING_2"/>
    <property type="match status" value="1"/>
</dbReference>
<organism evidence="4 5">
    <name type="scientific">Byssothecium circinans</name>
    <dbReference type="NCBI Taxonomy" id="147558"/>
    <lineage>
        <taxon>Eukaryota</taxon>
        <taxon>Fungi</taxon>
        <taxon>Dikarya</taxon>
        <taxon>Ascomycota</taxon>
        <taxon>Pezizomycotina</taxon>
        <taxon>Dothideomycetes</taxon>
        <taxon>Pleosporomycetidae</taxon>
        <taxon>Pleosporales</taxon>
        <taxon>Massarineae</taxon>
        <taxon>Massarinaceae</taxon>
        <taxon>Byssothecium</taxon>
    </lineage>
</organism>
<protein>
    <recommendedName>
        <fullName evidence="3">RING-type domain-containing protein</fullName>
    </recommendedName>
</protein>
<name>A0A6A5UDL9_9PLEO</name>
<dbReference type="EMBL" id="ML976978">
    <property type="protein sequence ID" value="KAF1962848.1"/>
    <property type="molecule type" value="Genomic_DNA"/>
</dbReference>
<keyword evidence="1" id="KW-0862">Zinc</keyword>
<dbReference type="SUPFAM" id="SSF57850">
    <property type="entry name" value="RING/U-box"/>
    <property type="match status" value="1"/>
</dbReference>
<feature type="compositionally biased region" description="Pro residues" evidence="2">
    <location>
        <begin position="22"/>
        <end position="31"/>
    </location>
</feature>
<feature type="region of interest" description="Disordered" evidence="2">
    <location>
        <begin position="1"/>
        <end position="35"/>
    </location>
</feature>
<dbReference type="InterPro" id="IPR001841">
    <property type="entry name" value="Znf_RING"/>
</dbReference>
<dbReference type="OrthoDB" id="8062037at2759"/>
<keyword evidence="1" id="KW-0479">Metal-binding</keyword>